<dbReference type="Proteomes" id="UP000236333">
    <property type="component" value="Unassembled WGS sequence"/>
</dbReference>
<name>A0A2J8A936_9CHLO</name>
<organism evidence="2 3">
    <name type="scientific">Tetrabaena socialis</name>
    <dbReference type="NCBI Taxonomy" id="47790"/>
    <lineage>
        <taxon>Eukaryota</taxon>
        <taxon>Viridiplantae</taxon>
        <taxon>Chlorophyta</taxon>
        <taxon>core chlorophytes</taxon>
        <taxon>Chlorophyceae</taxon>
        <taxon>CS clade</taxon>
        <taxon>Chlamydomonadales</taxon>
        <taxon>Tetrabaenaceae</taxon>
        <taxon>Tetrabaena</taxon>
    </lineage>
</organism>
<comment type="caution">
    <text evidence="2">The sequence shown here is derived from an EMBL/GenBank/DDBJ whole genome shotgun (WGS) entry which is preliminary data.</text>
</comment>
<gene>
    <name evidence="2" type="ORF">TSOC_004360</name>
</gene>
<evidence type="ECO:0000259" key="1">
    <source>
        <dbReference type="Pfam" id="PF12499"/>
    </source>
</evidence>
<dbReference type="Pfam" id="PF12499">
    <property type="entry name" value="DUF3707"/>
    <property type="match status" value="1"/>
</dbReference>
<dbReference type="EMBL" id="PGGS01000107">
    <property type="protein sequence ID" value="PNH09020.1"/>
    <property type="molecule type" value="Genomic_DNA"/>
</dbReference>
<evidence type="ECO:0000313" key="2">
    <source>
        <dbReference type="EMBL" id="PNH09020.1"/>
    </source>
</evidence>
<protein>
    <recommendedName>
        <fullName evidence="1">Pherophorin domain-containing protein</fullName>
    </recommendedName>
</protein>
<evidence type="ECO:0000313" key="3">
    <source>
        <dbReference type="Proteomes" id="UP000236333"/>
    </source>
</evidence>
<dbReference type="AlphaFoldDB" id="A0A2J8A936"/>
<dbReference type="InterPro" id="IPR024616">
    <property type="entry name" value="Pherophorin"/>
</dbReference>
<keyword evidence="3" id="KW-1185">Reference proteome</keyword>
<accession>A0A2J8A936</accession>
<reference evidence="2 3" key="1">
    <citation type="journal article" date="2017" name="Mol. Biol. Evol.">
        <title>The 4-celled Tetrabaena socialis nuclear genome reveals the essential components for genetic control of cell number at the origin of multicellularity in the volvocine lineage.</title>
        <authorList>
            <person name="Featherston J."/>
            <person name="Arakaki Y."/>
            <person name="Hanschen E.R."/>
            <person name="Ferris P.J."/>
            <person name="Michod R.E."/>
            <person name="Olson B.J.S.C."/>
            <person name="Nozaki H."/>
            <person name="Durand P.M."/>
        </authorList>
    </citation>
    <scope>NUCLEOTIDE SEQUENCE [LARGE SCALE GENOMIC DNA]</scope>
    <source>
        <strain evidence="2 3">NIES-571</strain>
    </source>
</reference>
<proteinExistence type="predicted"/>
<sequence length="201" mass="21272">MPIPRPLLFKRFGHLGGGHRYEMCGRAQFGEFPYAGNCDRDPLRSNYTLTLDRDSDPSLDGAGASLGSGLASLGLRRYCFTVVRGTPPANPSLCSSFDLARLDLEIKATCAVAVAYAEVGGQPHPITVKATPPLLRIGGLLDAPGAVMGDGGAGLRVCLVLRQPCTDLRQLCGNGDFCRYSLADRPESGEAACCPTSTLRV</sequence>
<feature type="domain" description="Pherophorin" evidence="1">
    <location>
        <begin position="32"/>
        <end position="195"/>
    </location>
</feature>